<dbReference type="Proteomes" id="UP000638918">
    <property type="component" value="Unassembled WGS sequence"/>
</dbReference>
<gene>
    <name evidence="1" type="ORF">H9656_05855</name>
</gene>
<dbReference type="RefSeq" id="WP_191743251.1">
    <property type="nucleotide sequence ID" value="NZ_JACSQU010000001.1"/>
</dbReference>
<proteinExistence type="predicted"/>
<dbReference type="EMBL" id="JACSQU010000001">
    <property type="protein sequence ID" value="MBD7940901.1"/>
    <property type="molecule type" value="Genomic_DNA"/>
</dbReference>
<comment type="caution">
    <text evidence="1">The sequence shown here is derived from an EMBL/GenBank/DDBJ whole genome shotgun (WGS) entry which is preliminary data.</text>
</comment>
<accession>A0ABR8QZD7</accession>
<reference evidence="1 2" key="1">
    <citation type="submission" date="2020-08" db="EMBL/GenBank/DDBJ databases">
        <title>A Genomic Blueprint of the Chicken Gut Microbiome.</title>
        <authorList>
            <person name="Gilroy R."/>
            <person name="Ravi A."/>
            <person name="Getino M."/>
            <person name="Pursley I."/>
            <person name="Horton D.L."/>
            <person name="Alikhan N.-F."/>
            <person name="Baker D."/>
            <person name="Gharbi K."/>
            <person name="Hall N."/>
            <person name="Watson M."/>
            <person name="Adriaenssens E.M."/>
            <person name="Foster-Nyarko E."/>
            <person name="Jarju S."/>
            <person name="Secka A."/>
            <person name="Antonio M."/>
            <person name="Oren A."/>
            <person name="Chaudhuri R."/>
            <person name="La Ragione R.M."/>
            <person name="Hildebrand F."/>
            <person name="Pallen M.J."/>
        </authorList>
    </citation>
    <scope>NUCLEOTIDE SEQUENCE [LARGE SCALE GENOMIC DNA]</scope>
    <source>
        <strain evidence="1 2">Sa3CVA3</strain>
    </source>
</reference>
<evidence type="ECO:0000313" key="1">
    <source>
        <dbReference type="EMBL" id="MBD7940901.1"/>
    </source>
</evidence>
<sequence length="102" mass="11111">MTTNAYNFAALDHVIAEARRTDLSVVERASLFAAATAYGDRLQELLDDHHGKDGMGYERGKLNSVVSNLGIVLGFGAFADDKPHAGNWTAIDQDWHVFTGAF</sequence>
<organism evidence="1 2">
    <name type="scientific">Brevundimonas guildfordensis</name>
    <dbReference type="NCBI Taxonomy" id="2762241"/>
    <lineage>
        <taxon>Bacteria</taxon>
        <taxon>Pseudomonadati</taxon>
        <taxon>Pseudomonadota</taxon>
        <taxon>Alphaproteobacteria</taxon>
        <taxon>Caulobacterales</taxon>
        <taxon>Caulobacteraceae</taxon>
        <taxon>Brevundimonas</taxon>
    </lineage>
</organism>
<evidence type="ECO:0000313" key="2">
    <source>
        <dbReference type="Proteomes" id="UP000638918"/>
    </source>
</evidence>
<name>A0ABR8QZD7_9CAUL</name>
<keyword evidence="2" id="KW-1185">Reference proteome</keyword>
<protein>
    <submittedName>
        <fullName evidence="1">Uncharacterized protein</fullName>
    </submittedName>
</protein>